<proteinExistence type="predicted"/>
<sequence length="152" mass="17472">MVESSQTTETEIIKQEEKEIDVQIPQTNKTTIVVPRATQTDQNSLFNQVTGCENTSNRSSTIGPDEMEQRIQLLATIEHALDETIDRESRLRTNEFIASTARKQAQIWRDAKQFVALHLLPQSIELANHTRQLNRESSLRSYERALRNIQLP</sequence>
<keyword evidence="1" id="KW-1185">Reference proteome</keyword>
<dbReference type="WBParaSite" id="MhA1_Contig1165.frz3.gene15">
    <property type="protein sequence ID" value="MhA1_Contig1165.frz3.gene15"/>
    <property type="gene ID" value="MhA1_Contig1165.frz3.gene15"/>
</dbReference>
<name>A0A1I8AZK2_MELHA</name>
<accession>A0A1I8AZK2</accession>
<reference evidence="2" key="1">
    <citation type="submission" date="2016-11" db="UniProtKB">
        <authorList>
            <consortium name="WormBaseParasite"/>
        </authorList>
    </citation>
    <scope>IDENTIFICATION</scope>
</reference>
<dbReference type="Proteomes" id="UP000095281">
    <property type="component" value="Unplaced"/>
</dbReference>
<dbReference type="AlphaFoldDB" id="A0A1I8AZK2"/>
<evidence type="ECO:0000313" key="1">
    <source>
        <dbReference type="Proteomes" id="UP000095281"/>
    </source>
</evidence>
<evidence type="ECO:0000313" key="2">
    <source>
        <dbReference type="WBParaSite" id="MhA1_Contig1165.frz3.gene15"/>
    </source>
</evidence>
<organism evidence="1 2">
    <name type="scientific">Meloidogyne hapla</name>
    <name type="common">Root-knot nematode worm</name>
    <dbReference type="NCBI Taxonomy" id="6305"/>
    <lineage>
        <taxon>Eukaryota</taxon>
        <taxon>Metazoa</taxon>
        <taxon>Ecdysozoa</taxon>
        <taxon>Nematoda</taxon>
        <taxon>Chromadorea</taxon>
        <taxon>Rhabditida</taxon>
        <taxon>Tylenchina</taxon>
        <taxon>Tylenchomorpha</taxon>
        <taxon>Tylenchoidea</taxon>
        <taxon>Meloidogynidae</taxon>
        <taxon>Meloidogyninae</taxon>
        <taxon>Meloidogyne</taxon>
    </lineage>
</organism>
<protein>
    <submittedName>
        <fullName evidence="2">Uncharacterized protein</fullName>
    </submittedName>
</protein>